<dbReference type="Pfam" id="PF11906">
    <property type="entry name" value="DUF3426"/>
    <property type="match status" value="1"/>
</dbReference>
<evidence type="ECO:0000256" key="1">
    <source>
        <dbReference type="SAM" id="MobiDB-lite"/>
    </source>
</evidence>
<reference evidence="4 5" key="1">
    <citation type="submission" date="2018-06" db="EMBL/GenBank/DDBJ databases">
        <title>Genomic Encyclopedia of Type Strains, Phase III (KMG-III): the genomes of soil and plant-associated and newly described type strains.</title>
        <authorList>
            <person name="Whitman W."/>
        </authorList>
    </citation>
    <scope>NUCLEOTIDE SEQUENCE [LARGE SCALE GENOMIC DNA]</scope>
    <source>
        <strain evidence="4 5">CECT 7732</strain>
    </source>
</reference>
<keyword evidence="5" id="KW-1185">Reference proteome</keyword>
<feature type="region of interest" description="Disordered" evidence="1">
    <location>
        <begin position="49"/>
        <end position="89"/>
    </location>
</feature>
<organism evidence="4 5">
    <name type="scientific">Marinomonas aquiplantarum</name>
    <dbReference type="NCBI Taxonomy" id="491951"/>
    <lineage>
        <taxon>Bacteria</taxon>
        <taxon>Pseudomonadati</taxon>
        <taxon>Pseudomonadota</taxon>
        <taxon>Gammaproteobacteria</taxon>
        <taxon>Oceanospirillales</taxon>
        <taxon>Oceanospirillaceae</taxon>
        <taxon>Marinomonas</taxon>
    </lineage>
</organism>
<dbReference type="EMBL" id="QNRF01000004">
    <property type="protein sequence ID" value="RBO83544.1"/>
    <property type="molecule type" value="Genomic_DNA"/>
</dbReference>
<dbReference type="InterPro" id="IPR011723">
    <property type="entry name" value="Znf/thioredoxin_put"/>
</dbReference>
<keyword evidence="2" id="KW-0812">Transmembrane</keyword>
<feature type="compositionally biased region" description="Polar residues" evidence="1">
    <location>
        <begin position="181"/>
        <end position="198"/>
    </location>
</feature>
<protein>
    <submittedName>
        <fullName evidence="4">Putative Zn finger-like uncharacterized protein</fullName>
    </submittedName>
</protein>
<dbReference type="Pfam" id="PF13719">
    <property type="entry name" value="Zn_ribbon_5"/>
    <property type="match status" value="1"/>
</dbReference>
<feature type="region of interest" description="Disordered" evidence="1">
    <location>
        <begin position="125"/>
        <end position="163"/>
    </location>
</feature>
<keyword evidence="2" id="KW-1133">Transmembrane helix</keyword>
<gene>
    <name evidence="4" type="ORF">DFP76_104363</name>
</gene>
<feature type="compositionally biased region" description="Basic and acidic residues" evidence="1">
    <location>
        <begin position="128"/>
        <end position="138"/>
    </location>
</feature>
<feature type="compositionally biased region" description="Polar residues" evidence="1">
    <location>
        <begin position="76"/>
        <end position="88"/>
    </location>
</feature>
<dbReference type="NCBIfam" id="TIGR02098">
    <property type="entry name" value="MJ0042_CXXC"/>
    <property type="match status" value="1"/>
</dbReference>
<sequence>MANSLTTRCPKCSTAFRVSDEVLSMAKGKVRCGQCFHIFDAAKAVANSPKHTAAPSSDAQPKTPAKAPTPKSTPQETPFDTSIAPSSDSLREDLHADNRLAPADDIVNPDWLHTLFTDEDLQPASQQDMDHNHDNPKMEEEDAYNFQPSRQAPQTPATQSSDELAPWEVELAEVEAALQAKSQRTDSQPQIRTNPSRPNTEERFATKANTQTATSNKPAQQGTDRLSANATIKATAAQSTASKAKDKIAPSPEPDYMTALHTLAQTAAEQTRPSEAGHQHSFLEQLSAQQSLAPLLDESSPSKPVKRSHPWLWFMAMLVGVGILVGQVANHYFDEGSRSSHFRGLYRMLCSYTGCTLPRFDDVSAISIQHVRIQSHPDIPNALMVNAIITNNSAFSQPMPKIALEFYDLNGKPVAARLFSPSAYLHKDFLDITFMPPNTPIHLVIPIQDPGARAVTHELKAFPAETRSY</sequence>
<feature type="compositionally biased region" description="Polar residues" evidence="1">
    <location>
        <begin position="146"/>
        <end position="162"/>
    </location>
</feature>
<dbReference type="Proteomes" id="UP000252086">
    <property type="component" value="Unassembled WGS sequence"/>
</dbReference>
<evidence type="ECO:0000313" key="5">
    <source>
        <dbReference type="Proteomes" id="UP000252086"/>
    </source>
</evidence>
<keyword evidence="2" id="KW-0472">Membrane</keyword>
<evidence type="ECO:0000256" key="2">
    <source>
        <dbReference type="SAM" id="Phobius"/>
    </source>
</evidence>
<dbReference type="RefSeq" id="WP_113874489.1">
    <property type="nucleotide sequence ID" value="NZ_QNRF01000004.1"/>
</dbReference>
<dbReference type="InterPro" id="IPR021834">
    <property type="entry name" value="DUF3426"/>
</dbReference>
<feature type="domain" description="Zinc finger/thioredoxin putative" evidence="3">
    <location>
        <begin position="5"/>
        <end position="41"/>
    </location>
</feature>
<name>A0A366D289_9GAMM</name>
<feature type="transmembrane region" description="Helical" evidence="2">
    <location>
        <begin position="311"/>
        <end position="333"/>
    </location>
</feature>
<feature type="compositionally biased region" description="Low complexity" evidence="1">
    <location>
        <begin position="230"/>
        <end position="242"/>
    </location>
</feature>
<accession>A0A366D289</accession>
<dbReference type="OrthoDB" id="5294582at2"/>
<dbReference type="AlphaFoldDB" id="A0A366D289"/>
<feature type="compositionally biased region" description="Polar residues" evidence="1">
    <location>
        <begin position="207"/>
        <end position="229"/>
    </location>
</feature>
<feature type="region of interest" description="Disordered" evidence="1">
    <location>
        <begin position="179"/>
        <end position="253"/>
    </location>
</feature>
<proteinExistence type="predicted"/>
<evidence type="ECO:0000259" key="3">
    <source>
        <dbReference type="Pfam" id="PF13719"/>
    </source>
</evidence>
<evidence type="ECO:0000313" key="4">
    <source>
        <dbReference type="EMBL" id="RBO83544.1"/>
    </source>
</evidence>
<feature type="compositionally biased region" description="Low complexity" evidence="1">
    <location>
        <begin position="59"/>
        <end position="75"/>
    </location>
</feature>
<comment type="caution">
    <text evidence="4">The sequence shown here is derived from an EMBL/GenBank/DDBJ whole genome shotgun (WGS) entry which is preliminary data.</text>
</comment>